<evidence type="ECO:0000259" key="3">
    <source>
        <dbReference type="Pfam" id="PF13863"/>
    </source>
</evidence>
<dbReference type="Proteomes" id="UP001066276">
    <property type="component" value="Chromosome 11"/>
</dbReference>
<dbReference type="EMBL" id="JANPWB010000015">
    <property type="protein sequence ID" value="KAJ1092411.1"/>
    <property type="molecule type" value="Genomic_DNA"/>
</dbReference>
<sequence length="309" mass="36581">MEEYFRTALEDKLLVKMPEREDDFLTPATRMLEKRREMAEVEQALLAQKEEFQMKMESIQQRREELEHKEEQLKDSIFKFDRFLKENDSKRNRAVRKANEERQLTGQKEKEAIRIQQEITHLAEQKERLQQRMSRHAVFQKYLERVLEKSDEFQEVREMIDRFNTLVATQANLLRREIVNQEAMENERAMLFKYVEEKHSEILQDNNELAALQTGLETARGKLIQLESNWTHIQNTAAQKTLTIGLVKMATYNLFQILTKQMHLHAIIPMEDTEGQLDKIRICLGDLIDIFADLRKAETASRQALSTAN</sequence>
<evidence type="ECO:0000256" key="1">
    <source>
        <dbReference type="ARBA" id="ARBA00023054"/>
    </source>
</evidence>
<feature type="domain" description="DUF4200" evidence="3">
    <location>
        <begin position="31"/>
        <end position="149"/>
    </location>
</feature>
<feature type="coiled-coil region" evidence="2">
    <location>
        <begin position="31"/>
        <end position="76"/>
    </location>
</feature>
<dbReference type="GO" id="GO:0005856">
    <property type="term" value="C:cytoskeleton"/>
    <property type="evidence" value="ECO:0007669"/>
    <property type="project" value="UniProtKB-ARBA"/>
</dbReference>
<keyword evidence="5" id="KW-1185">Reference proteome</keyword>
<evidence type="ECO:0000256" key="2">
    <source>
        <dbReference type="SAM" id="Coils"/>
    </source>
</evidence>
<gene>
    <name evidence="4" type="ORF">NDU88_005521</name>
</gene>
<name>A0AAV7LLP9_PLEWA</name>
<dbReference type="Pfam" id="PF13863">
    <property type="entry name" value="DUF4200"/>
    <property type="match status" value="1"/>
</dbReference>
<keyword evidence="1 2" id="KW-0175">Coiled coil</keyword>
<dbReference type="InterPro" id="IPR025252">
    <property type="entry name" value="DUF4200"/>
</dbReference>
<dbReference type="PANTHER" id="PTHR21683">
    <property type="entry name" value="COILED-COIL DOMAIN-CONTAINING PROTEIN 42 LIKE-2-LIKE-RELATED"/>
    <property type="match status" value="1"/>
</dbReference>
<accession>A0AAV7LLP9</accession>
<comment type="caution">
    <text evidence="4">The sequence shown here is derived from an EMBL/GenBank/DDBJ whole genome shotgun (WGS) entry which is preliminary data.</text>
</comment>
<dbReference type="InterPro" id="IPR051147">
    <property type="entry name" value="CFAP_domain-containing"/>
</dbReference>
<dbReference type="AlphaFoldDB" id="A0AAV7LLP9"/>
<evidence type="ECO:0000313" key="4">
    <source>
        <dbReference type="EMBL" id="KAJ1092411.1"/>
    </source>
</evidence>
<organism evidence="4 5">
    <name type="scientific">Pleurodeles waltl</name>
    <name type="common">Iberian ribbed newt</name>
    <dbReference type="NCBI Taxonomy" id="8319"/>
    <lineage>
        <taxon>Eukaryota</taxon>
        <taxon>Metazoa</taxon>
        <taxon>Chordata</taxon>
        <taxon>Craniata</taxon>
        <taxon>Vertebrata</taxon>
        <taxon>Euteleostomi</taxon>
        <taxon>Amphibia</taxon>
        <taxon>Batrachia</taxon>
        <taxon>Caudata</taxon>
        <taxon>Salamandroidea</taxon>
        <taxon>Salamandridae</taxon>
        <taxon>Pleurodelinae</taxon>
        <taxon>Pleurodeles</taxon>
    </lineage>
</organism>
<evidence type="ECO:0000313" key="5">
    <source>
        <dbReference type="Proteomes" id="UP001066276"/>
    </source>
</evidence>
<reference evidence="4" key="1">
    <citation type="journal article" date="2022" name="bioRxiv">
        <title>Sequencing and chromosome-scale assembly of the giantPleurodeles waltlgenome.</title>
        <authorList>
            <person name="Brown T."/>
            <person name="Elewa A."/>
            <person name="Iarovenko S."/>
            <person name="Subramanian E."/>
            <person name="Araus A.J."/>
            <person name="Petzold A."/>
            <person name="Susuki M."/>
            <person name="Suzuki K.-i.T."/>
            <person name="Hayashi T."/>
            <person name="Toyoda A."/>
            <person name="Oliveira C."/>
            <person name="Osipova E."/>
            <person name="Leigh N.D."/>
            <person name="Simon A."/>
            <person name="Yun M.H."/>
        </authorList>
    </citation>
    <scope>NUCLEOTIDE SEQUENCE</scope>
    <source>
        <strain evidence="4">20211129_DDA</strain>
        <tissue evidence="4">Liver</tissue>
    </source>
</reference>
<proteinExistence type="predicted"/>
<dbReference type="PANTHER" id="PTHR21683:SF15">
    <property type="entry name" value="COILED-COIL DOMAIN-CONTAINING PROTEIN 42 LIKE-2"/>
    <property type="match status" value="1"/>
</dbReference>
<protein>
    <recommendedName>
        <fullName evidence="3">DUF4200 domain-containing protein</fullName>
    </recommendedName>
</protein>